<protein>
    <recommendedName>
        <fullName evidence="3">Glycogen synthase</fullName>
    </recommendedName>
</protein>
<comment type="caution">
    <text evidence="1">The sequence shown here is derived from an EMBL/GenBank/DDBJ whole genome shotgun (WGS) entry which is preliminary data.</text>
</comment>
<sequence length="150" mass="17137">MTDLEKKVLESAQGERRLNPDEQRKYLGTFAERLVLSILLTDAEKPAVFKALDAILADLKANYDECCLKISSKLSLNSQMVYMKKAQEASLPATIVDEDNCQSPFGLLVHTNKAEHLENTDIKTLYPKLFAQQDEQPQQKSFWKKWFGKI</sequence>
<dbReference type="SUPFAM" id="SSF160515">
    <property type="entry name" value="YueI-like"/>
    <property type="match status" value="1"/>
</dbReference>
<dbReference type="Pfam" id="PF07997">
    <property type="entry name" value="DUF1694"/>
    <property type="match status" value="1"/>
</dbReference>
<reference evidence="1 2" key="1">
    <citation type="submission" date="2009-12" db="EMBL/GenBank/DDBJ databases">
        <authorList>
            <person name="Lefebure T."/>
            <person name="Cornejo O.E."/>
            <person name="Pavinski Bitar P.D."/>
            <person name="Lang P."/>
            <person name="Stanhope M.J."/>
        </authorList>
    </citation>
    <scope>NUCLEOTIDE SEQUENCE [LARGE SCALE GENOMIC DNA]</scope>
    <source>
        <strain evidence="1 2">FA-1</strain>
    </source>
</reference>
<evidence type="ECO:0000313" key="2">
    <source>
        <dbReference type="Proteomes" id="UP000007815"/>
    </source>
</evidence>
<dbReference type="Gene3D" id="3.30.1330.30">
    <property type="match status" value="1"/>
</dbReference>
<dbReference type="PIRSF" id="PIRSF034303">
    <property type="entry name" value="DUF1694"/>
    <property type="match status" value="1"/>
</dbReference>
<keyword evidence="2" id="KW-1185">Reference proteome</keyword>
<evidence type="ECO:0000313" key="1">
    <source>
        <dbReference type="EMBL" id="EJN93608.1"/>
    </source>
</evidence>
<evidence type="ECO:0008006" key="3">
    <source>
        <dbReference type="Google" id="ProtNLM"/>
    </source>
</evidence>
<dbReference type="InterPro" id="IPR029064">
    <property type="entry name" value="Ribosomal_eL30-like_sf"/>
</dbReference>
<dbReference type="Proteomes" id="UP000007815">
    <property type="component" value="Unassembled WGS sequence"/>
</dbReference>
<dbReference type="InterPro" id="IPR012543">
    <property type="entry name" value="DUF1694"/>
</dbReference>
<accession>A0ABP2QX08</accession>
<organism evidence="1 2">
    <name type="scientific">Streptococcus ratti FA-1 = DSM 20564</name>
    <dbReference type="NCBI Taxonomy" id="699248"/>
    <lineage>
        <taxon>Bacteria</taxon>
        <taxon>Bacillati</taxon>
        <taxon>Bacillota</taxon>
        <taxon>Bacilli</taxon>
        <taxon>Lactobacillales</taxon>
        <taxon>Streptococcaceae</taxon>
        <taxon>Streptococcus</taxon>
    </lineage>
</organism>
<dbReference type="RefSeq" id="WP_003087707.1">
    <property type="nucleotide sequence ID" value="NZ_AJTZ01000005.1"/>
</dbReference>
<gene>
    <name evidence="1" type="ORF">SRA_03701</name>
</gene>
<name>A0ABP2QX08_STRRT</name>
<proteinExistence type="predicted"/>
<dbReference type="EMBL" id="AJTZ01000005">
    <property type="protein sequence ID" value="EJN93608.1"/>
    <property type="molecule type" value="Genomic_DNA"/>
</dbReference>